<accession>A0A7W3WVW3</accession>
<name>A0A7W3WVW3_9ACTN</name>
<dbReference type="PROSITE" id="PS52004">
    <property type="entry name" value="KS3_2"/>
    <property type="match status" value="1"/>
</dbReference>
<dbReference type="InterPro" id="IPR020841">
    <property type="entry name" value="PKS_Beta-ketoAc_synthase_dom"/>
</dbReference>
<organism evidence="9 10">
    <name type="scientific">Streptomyces alkaliterrae</name>
    <dbReference type="NCBI Taxonomy" id="2213162"/>
    <lineage>
        <taxon>Bacteria</taxon>
        <taxon>Bacillati</taxon>
        <taxon>Actinomycetota</taxon>
        <taxon>Actinomycetes</taxon>
        <taxon>Kitasatosporales</taxon>
        <taxon>Streptomycetaceae</taxon>
        <taxon>Streptomyces</taxon>
    </lineage>
</organism>
<keyword evidence="7" id="KW-0012">Acyltransferase</keyword>
<evidence type="ECO:0000313" key="10">
    <source>
        <dbReference type="Proteomes" id="UP000517765"/>
    </source>
</evidence>
<feature type="non-terminal residue" evidence="9">
    <location>
        <position position="534"/>
    </location>
</feature>
<dbReference type="InterPro" id="IPR016039">
    <property type="entry name" value="Thiolase-like"/>
</dbReference>
<protein>
    <submittedName>
        <fullName evidence="9">Type I polyketide synthase</fullName>
    </submittedName>
</protein>
<dbReference type="GO" id="GO:0004312">
    <property type="term" value="F:fatty acid synthase activity"/>
    <property type="evidence" value="ECO:0007669"/>
    <property type="project" value="TreeGrafter"/>
</dbReference>
<dbReference type="FunFam" id="3.40.47.10:FF:000042">
    <property type="entry name" value="Polyketide synthase Pks13"/>
    <property type="match status" value="1"/>
</dbReference>
<keyword evidence="5" id="KW-0443">Lipid metabolism</keyword>
<dbReference type="InterPro" id="IPR050091">
    <property type="entry name" value="PKS_NRPS_Biosynth_Enz"/>
</dbReference>
<dbReference type="InterPro" id="IPR014031">
    <property type="entry name" value="Ketoacyl_synth_C"/>
</dbReference>
<dbReference type="PANTHER" id="PTHR43775:SF37">
    <property type="entry name" value="SI:DKEY-61P9.11"/>
    <property type="match status" value="1"/>
</dbReference>
<dbReference type="SUPFAM" id="SSF53901">
    <property type="entry name" value="Thiolase-like"/>
    <property type="match status" value="1"/>
</dbReference>
<gene>
    <name evidence="9" type="ORF">H3147_10160</name>
</gene>
<dbReference type="PANTHER" id="PTHR43775">
    <property type="entry name" value="FATTY ACID SYNTHASE"/>
    <property type="match status" value="1"/>
</dbReference>
<dbReference type="SMART" id="SM00825">
    <property type="entry name" value="PKS_KS"/>
    <property type="match status" value="1"/>
</dbReference>
<dbReference type="Pfam" id="PF16197">
    <property type="entry name" value="KAsynt_C_assoc"/>
    <property type="match status" value="1"/>
</dbReference>
<dbReference type="PROSITE" id="PS00606">
    <property type="entry name" value="KS3_1"/>
    <property type="match status" value="1"/>
</dbReference>
<dbReference type="GO" id="GO:0006633">
    <property type="term" value="P:fatty acid biosynthetic process"/>
    <property type="evidence" value="ECO:0007669"/>
    <property type="project" value="InterPro"/>
</dbReference>
<dbReference type="InterPro" id="IPR014030">
    <property type="entry name" value="Ketoacyl_synth_N"/>
</dbReference>
<keyword evidence="4" id="KW-0276">Fatty acid metabolism</keyword>
<evidence type="ECO:0000256" key="6">
    <source>
        <dbReference type="ARBA" id="ARBA00023268"/>
    </source>
</evidence>
<dbReference type="InterPro" id="IPR032821">
    <property type="entry name" value="PKS_assoc"/>
</dbReference>
<evidence type="ECO:0000256" key="5">
    <source>
        <dbReference type="ARBA" id="ARBA00023098"/>
    </source>
</evidence>
<reference evidence="10" key="1">
    <citation type="submission" date="2020-05" db="EMBL/GenBank/DDBJ databases">
        <title>Classification of alakaliphilic streptomycetes isolated from an alkaline soil next to Lonar Crater, India and a proposal for the recognition of Streptomyces alkaliterrae sp. nov.</title>
        <authorList>
            <person name="Golinska P."/>
        </authorList>
    </citation>
    <scope>NUCLEOTIDE SEQUENCE [LARGE SCALE GENOMIC DNA]</scope>
    <source>
        <strain evidence="10">OF8</strain>
    </source>
</reference>
<dbReference type="Pfam" id="PF02801">
    <property type="entry name" value="Ketoacyl-synt_C"/>
    <property type="match status" value="1"/>
</dbReference>
<keyword evidence="2" id="KW-0597">Phosphoprotein</keyword>
<dbReference type="InterPro" id="IPR018201">
    <property type="entry name" value="Ketoacyl_synth_AS"/>
</dbReference>
<dbReference type="Gene3D" id="1.10.1240.100">
    <property type="match status" value="1"/>
</dbReference>
<dbReference type="Gene3D" id="3.40.47.10">
    <property type="match status" value="1"/>
</dbReference>
<dbReference type="AlphaFoldDB" id="A0A7W3WVW3"/>
<evidence type="ECO:0000256" key="1">
    <source>
        <dbReference type="ARBA" id="ARBA00022450"/>
    </source>
</evidence>
<proteinExistence type="predicted"/>
<dbReference type="RefSeq" id="WP_181356302.1">
    <property type="nucleotide sequence ID" value="NZ_JABJXA010000045.1"/>
</dbReference>
<evidence type="ECO:0000256" key="3">
    <source>
        <dbReference type="ARBA" id="ARBA00022679"/>
    </source>
</evidence>
<evidence type="ECO:0000313" key="9">
    <source>
        <dbReference type="EMBL" id="MBB1259200.1"/>
    </source>
</evidence>
<sequence length="534" mass="55759">MSDDRSIAVVGMGLRAPGAANAEEFWQSLIRGKESISRLGDDDLIAAHSDPTVLSSPDLVRAAGILDGIENFDAAYFGYTPREAEIMDPQQRFLLEVAVEALEDAGCDPASGESTTGVFLGIGRSGYFLHHLLPRTDLMSSFARQISLFNDKDFAATQISHRLNLTGPSMTIGTACSTSLVSVHQACKSLLEFECDVALAGGATINVLQYGGYQYQEGNIFSPDGHCRAFDAQARGTVGGSGVGLVVLKRLSDAVRDGDAIRAVIRGSAVNNDGADKVGFTAPSVAGQAGVVFEAQQVAGVDADSIGYVEAHGTGTPLGDPIEVSALTEAFRVSTSRRGFCALGSVKTNVGHLDTAAGIAGFIKAVLAVERGVIPPSLHFRRPNPEIDFDSSPFFVNAELREWSGSLPRRAGVSSFGMGGTNAHVIVEQPPEVEPDADSVADWGVLVTSGKSVDVLSRQRVRLAKCVAEFEGGGLSDVAFTLQTGREHHEFRAAVVARCGGDAGRALAGGAGLVSGRASGDGRVAFLFGGQGSQ</sequence>
<evidence type="ECO:0000259" key="8">
    <source>
        <dbReference type="PROSITE" id="PS52004"/>
    </source>
</evidence>
<keyword evidence="3" id="KW-0808">Transferase</keyword>
<keyword evidence="6" id="KW-0511">Multifunctional enzyme</keyword>
<dbReference type="Proteomes" id="UP000517765">
    <property type="component" value="Unassembled WGS sequence"/>
</dbReference>
<dbReference type="GO" id="GO:0004315">
    <property type="term" value="F:3-oxoacyl-[acyl-carrier-protein] synthase activity"/>
    <property type="evidence" value="ECO:0007669"/>
    <property type="project" value="InterPro"/>
</dbReference>
<dbReference type="Pfam" id="PF00109">
    <property type="entry name" value="ketoacyl-synt"/>
    <property type="match status" value="1"/>
</dbReference>
<evidence type="ECO:0000256" key="7">
    <source>
        <dbReference type="ARBA" id="ARBA00023315"/>
    </source>
</evidence>
<dbReference type="EMBL" id="JABJXA010000045">
    <property type="protein sequence ID" value="MBB1259200.1"/>
    <property type="molecule type" value="Genomic_DNA"/>
</dbReference>
<keyword evidence="1" id="KW-0596">Phosphopantetheine</keyword>
<feature type="domain" description="Ketosynthase family 3 (KS3)" evidence="8">
    <location>
        <begin position="4"/>
        <end position="429"/>
    </location>
</feature>
<comment type="caution">
    <text evidence="9">The sequence shown here is derived from an EMBL/GenBank/DDBJ whole genome shotgun (WGS) entry which is preliminary data.</text>
</comment>
<evidence type="ECO:0000256" key="4">
    <source>
        <dbReference type="ARBA" id="ARBA00022832"/>
    </source>
</evidence>
<evidence type="ECO:0000256" key="2">
    <source>
        <dbReference type="ARBA" id="ARBA00022553"/>
    </source>
</evidence>
<dbReference type="CDD" id="cd00833">
    <property type="entry name" value="PKS"/>
    <property type="match status" value="1"/>
</dbReference>